<keyword evidence="6 10" id="KW-0521">NADP</keyword>
<keyword evidence="14" id="KW-1185">Reference proteome</keyword>
<evidence type="ECO:0000256" key="3">
    <source>
        <dbReference type="ARBA" id="ARBA00013014"/>
    </source>
</evidence>
<dbReference type="NCBIfam" id="NF006083">
    <property type="entry name" value="PRK08229.1"/>
    <property type="match status" value="1"/>
</dbReference>
<dbReference type="PROSITE" id="PS51257">
    <property type="entry name" value="PROKAR_LIPOPROTEIN"/>
    <property type="match status" value="1"/>
</dbReference>
<dbReference type="InterPro" id="IPR003710">
    <property type="entry name" value="ApbA"/>
</dbReference>
<dbReference type="SUPFAM" id="SSF48179">
    <property type="entry name" value="6-phosphogluconate dehydrogenase C-terminal domain-like"/>
    <property type="match status" value="1"/>
</dbReference>
<evidence type="ECO:0000256" key="9">
    <source>
        <dbReference type="ARBA" id="ARBA00048793"/>
    </source>
</evidence>
<comment type="catalytic activity">
    <reaction evidence="9 10">
        <text>(R)-pantoate + NADP(+) = 2-dehydropantoate + NADPH + H(+)</text>
        <dbReference type="Rhea" id="RHEA:16233"/>
        <dbReference type="ChEBI" id="CHEBI:11561"/>
        <dbReference type="ChEBI" id="CHEBI:15378"/>
        <dbReference type="ChEBI" id="CHEBI:15980"/>
        <dbReference type="ChEBI" id="CHEBI:57783"/>
        <dbReference type="ChEBI" id="CHEBI:58349"/>
        <dbReference type="EC" id="1.1.1.169"/>
    </reaction>
</comment>
<evidence type="ECO:0000256" key="6">
    <source>
        <dbReference type="ARBA" id="ARBA00022857"/>
    </source>
</evidence>
<dbReference type="EC" id="1.1.1.169" evidence="3 10"/>
<organism evidence="13 14">
    <name type="scientific">Sphingomonas limnosediminicola</name>
    <dbReference type="NCBI Taxonomy" id="940133"/>
    <lineage>
        <taxon>Bacteria</taxon>
        <taxon>Pseudomonadati</taxon>
        <taxon>Pseudomonadota</taxon>
        <taxon>Alphaproteobacteria</taxon>
        <taxon>Sphingomonadales</taxon>
        <taxon>Sphingomonadaceae</taxon>
        <taxon>Sphingomonas</taxon>
    </lineage>
</organism>
<dbReference type="EMBL" id="BAABBM010000001">
    <property type="protein sequence ID" value="GAA3896678.1"/>
    <property type="molecule type" value="Genomic_DNA"/>
</dbReference>
<evidence type="ECO:0000256" key="8">
    <source>
        <dbReference type="ARBA" id="ARBA00032024"/>
    </source>
</evidence>
<dbReference type="InterPro" id="IPR008927">
    <property type="entry name" value="6-PGluconate_DH-like_C_sf"/>
</dbReference>
<dbReference type="Pfam" id="PF08546">
    <property type="entry name" value="ApbA_C"/>
    <property type="match status" value="1"/>
</dbReference>
<comment type="caution">
    <text evidence="13">The sequence shown here is derived from an EMBL/GenBank/DDBJ whole genome shotgun (WGS) entry which is preliminary data.</text>
</comment>
<gene>
    <name evidence="13" type="ORF">GCM10022276_14560</name>
</gene>
<dbReference type="InterPro" id="IPR050838">
    <property type="entry name" value="Ketopantoate_reductase"/>
</dbReference>
<evidence type="ECO:0000256" key="2">
    <source>
        <dbReference type="ARBA" id="ARBA00007870"/>
    </source>
</evidence>
<dbReference type="Gene3D" id="3.40.50.720">
    <property type="entry name" value="NAD(P)-binding Rossmann-like Domain"/>
    <property type="match status" value="1"/>
</dbReference>
<evidence type="ECO:0000259" key="12">
    <source>
        <dbReference type="Pfam" id="PF08546"/>
    </source>
</evidence>
<dbReference type="NCBIfam" id="TIGR00745">
    <property type="entry name" value="apbA_panE"/>
    <property type="match status" value="1"/>
</dbReference>
<feature type="domain" description="Ketopantoate reductase C-terminal" evidence="12">
    <location>
        <begin position="179"/>
        <end position="315"/>
    </location>
</feature>
<dbReference type="InterPro" id="IPR036291">
    <property type="entry name" value="NAD(P)-bd_dom_sf"/>
</dbReference>
<keyword evidence="5 10" id="KW-0566">Pantothenate biosynthesis</keyword>
<comment type="function">
    <text evidence="10">Catalyzes the NADPH-dependent reduction of ketopantoate into pantoic acid.</text>
</comment>
<reference evidence="14" key="1">
    <citation type="journal article" date="2019" name="Int. J. Syst. Evol. Microbiol.">
        <title>The Global Catalogue of Microorganisms (GCM) 10K type strain sequencing project: providing services to taxonomists for standard genome sequencing and annotation.</title>
        <authorList>
            <consortium name="The Broad Institute Genomics Platform"/>
            <consortium name="The Broad Institute Genome Sequencing Center for Infectious Disease"/>
            <person name="Wu L."/>
            <person name="Ma J."/>
        </authorList>
    </citation>
    <scope>NUCLEOTIDE SEQUENCE [LARGE SCALE GENOMIC DNA]</scope>
    <source>
        <strain evidence="14">JCM 17543</strain>
    </source>
</reference>
<protein>
    <recommendedName>
        <fullName evidence="4 10">2-dehydropantoate 2-reductase</fullName>
        <ecNumber evidence="3 10">1.1.1.169</ecNumber>
    </recommendedName>
    <alternativeName>
        <fullName evidence="8 10">Ketopantoate reductase</fullName>
    </alternativeName>
</protein>
<dbReference type="InterPro" id="IPR013332">
    <property type="entry name" value="KPR_N"/>
</dbReference>
<feature type="domain" description="Ketopantoate reductase N-terminal" evidence="11">
    <location>
        <begin position="7"/>
        <end position="145"/>
    </location>
</feature>
<dbReference type="RefSeq" id="WP_344699014.1">
    <property type="nucleotide sequence ID" value="NZ_BAABBM010000001.1"/>
</dbReference>
<keyword evidence="7 10" id="KW-0560">Oxidoreductase</keyword>
<dbReference type="InterPro" id="IPR013752">
    <property type="entry name" value="KPA_reductase"/>
</dbReference>
<dbReference type="Proteomes" id="UP001500827">
    <property type="component" value="Unassembled WGS sequence"/>
</dbReference>
<dbReference type="Pfam" id="PF02558">
    <property type="entry name" value="ApbA"/>
    <property type="match status" value="1"/>
</dbReference>
<name>A0ABP7LC77_9SPHN</name>
<evidence type="ECO:0000256" key="10">
    <source>
        <dbReference type="RuleBase" id="RU362068"/>
    </source>
</evidence>
<comment type="similarity">
    <text evidence="2 10">Belongs to the ketopantoate reductase family.</text>
</comment>
<proteinExistence type="inferred from homology"/>
<dbReference type="PANTHER" id="PTHR43765:SF2">
    <property type="entry name" value="2-DEHYDROPANTOATE 2-REDUCTASE"/>
    <property type="match status" value="1"/>
</dbReference>
<sequence length="336" mass="36531">MAELPKVAIVGAGSVGCFIGGCWQAAGLPVSFIGREKLAEDIRANGLTLSDYTGWQTHLPDVDYRTDMAVIGECDIIVLTVKSADTAATAREIGARSRKGATIISFQNGVGNADMLRQELGDWLEIVPGMIPYNVAYLGGGRFHKGVAGKLFAEDRPETRRLAQAIGDGPAALSLSRDMLGLAWGKLLINLNNAVNALSGRTLLEELSEHDYRRVVAASQREGLRILRRARIKPKKVGAVAPSLLPLVIGSPDWLFNKLFLKAWKIDERARSSMADDLASGRKTEIDYINGELVRLADRLGTEAPVNKAIVGLIRWAEAGAKPWEPTALRREVLKR</sequence>
<comment type="pathway">
    <text evidence="1 10">Cofactor biosynthesis; (R)-pantothenate biosynthesis; (R)-pantoate from 3-methyl-2-oxobutanoate: step 2/2.</text>
</comment>
<evidence type="ECO:0000313" key="14">
    <source>
        <dbReference type="Proteomes" id="UP001500827"/>
    </source>
</evidence>
<dbReference type="InterPro" id="IPR013328">
    <property type="entry name" value="6PGD_dom2"/>
</dbReference>
<evidence type="ECO:0000256" key="4">
    <source>
        <dbReference type="ARBA" id="ARBA00019465"/>
    </source>
</evidence>
<evidence type="ECO:0000256" key="7">
    <source>
        <dbReference type="ARBA" id="ARBA00023002"/>
    </source>
</evidence>
<accession>A0ABP7LC77</accession>
<dbReference type="Gene3D" id="1.10.1040.10">
    <property type="entry name" value="N-(1-d-carboxylethyl)-l-norvaline Dehydrogenase, domain 2"/>
    <property type="match status" value="1"/>
</dbReference>
<evidence type="ECO:0000259" key="11">
    <source>
        <dbReference type="Pfam" id="PF02558"/>
    </source>
</evidence>
<evidence type="ECO:0000256" key="5">
    <source>
        <dbReference type="ARBA" id="ARBA00022655"/>
    </source>
</evidence>
<dbReference type="PANTHER" id="PTHR43765">
    <property type="entry name" value="2-DEHYDROPANTOATE 2-REDUCTASE-RELATED"/>
    <property type="match status" value="1"/>
</dbReference>
<dbReference type="SUPFAM" id="SSF51735">
    <property type="entry name" value="NAD(P)-binding Rossmann-fold domains"/>
    <property type="match status" value="1"/>
</dbReference>
<evidence type="ECO:0000313" key="13">
    <source>
        <dbReference type="EMBL" id="GAA3896678.1"/>
    </source>
</evidence>
<evidence type="ECO:0000256" key="1">
    <source>
        <dbReference type="ARBA" id="ARBA00004994"/>
    </source>
</evidence>